<dbReference type="EMBL" id="JBAMIC010000018">
    <property type="protein sequence ID" value="KAK7095050.1"/>
    <property type="molecule type" value="Genomic_DNA"/>
</dbReference>
<sequence>MKKKKSPKRFKMGKREVEKIKKVEKMKKMVLEAVEDEEECRKAKYIIIAILVMLGAGPLLGLTIQEVCISKCLLSRRLPQLGREFEDTVVVALFLFYVILNYVILAVIWTLFRKTLRTCYLSWLRMNTKMSMPSCVMRWILMDPKTTRSGKVYGYRKAKYVNSDIRANKR</sequence>
<evidence type="ECO:0000313" key="2">
    <source>
        <dbReference type="EMBL" id="KAK7095050.1"/>
    </source>
</evidence>
<feature type="transmembrane region" description="Helical" evidence="1">
    <location>
        <begin position="45"/>
        <end position="64"/>
    </location>
</feature>
<keyword evidence="1" id="KW-1133">Transmembrane helix</keyword>
<dbReference type="AlphaFoldDB" id="A0AAN9AZC3"/>
<evidence type="ECO:0000313" key="3">
    <source>
        <dbReference type="Proteomes" id="UP001374579"/>
    </source>
</evidence>
<organism evidence="2 3">
    <name type="scientific">Littorina saxatilis</name>
    <dbReference type="NCBI Taxonomy" id="31220"/>
    <lineage>
        <taxon>Eukaryota</taxon>
        <taxon>Metazoa</taxon>
        <taxon>Spiralia</taxon>
        <taxon>Lophotrochozoa</taxon>
        <taxon>Mollusca</taxon>
        <taxon>Gastropoda</taxon>
        <taxon>Caenogastropoda</taxon>
        <taxon>Littorinimorpha</taxon>
        <taxon>Littorinoidea</taxon>
        <taxon>Littorinidae</taxon>
        <taxon>Littorina</taxon>
    </lineage>
</organism>
<keyword evidence="1" id="KW-0472">Membrane</keyword>
<name>A0AAN9AZC3_9CAEN</name>
<gene>
    <name evidence="2" type="ORF">V1264_006511</name>
</gene>
<feature type="transmembrane region" description="Helical" evidence="1">
    <location>
        <begin position="89"/>
        <end position="112"/>
    </location>
</feature>
<protein>
    <submittedName>
        <fullName evidence="2">Uncharacterized protein</fullName>
    </submittedName>
</protein>
<reference evidence="2 3" key="1">
    <citation type="submission" date="2024-02" db="EMBL/GenBank/DDBJ databases">
        <title>Chromosome-scale genome assembly of the rough periwinkle Littorina saxatilis.</title>
        <authorList>
            <person name="De Jode A."/>
            <person name="Faria R."/>
            <person name="Formenti G."/>
            <person name="Sims Y."/>
            <person name="Smith T.P."/>
            <person name="Tracey A."/>
            <person name="Wood J.M.D."/>
            <person name="Zagrodzka Z.B."/>
            <person name="Johannesson K."/>
            <person name="Butlin R.K."/>
            <person name="Leder E.H."/>
        </authorList>
    </citation>
    <scope>NUCLEOTIDE SEQUENCE [LARGE SCALE GENOMIC DNA]</scope>
    <source>
        <strain evidence="2">Snail1</strain>
        <tissue evidence="2">Muscle</tissue>
    </source>
</reference>
<accession>A0AAN9AZC3</accession>
<keyword evidence="3" id="KW-1185">Reference proteome</keyword>
<comment type="caution">
    <text evidence="2">The sequence shown here is derived from an EMBL/GenBank/DDBJ whole genome shotgun (WGS) entry which is preliminary data.</text>
</comment>
<proteinExistence type="predicted"/>
<dbReference type="Proteomes" id="UP001374579">
    <property type="component" value="Unassembled WGS sequence"/>
</dbReference>
<keyword evidence="1" id="KW-0812">Transmembrane</keyword>
<evidence type="ECO:0000256" key="1">
    <source>
        <dbReference type="SAM" id="Phobius"/>
    </source>
</evidence>